<gene>
    <name evidence="2" type="ORF">SAMN04487926_1273</name>
</gene>
<feature type="region of interest" description="Disordered" evidence="1">
    <location>
        <begin position="82"/>
        <end position="111"/>
    </location>
</feature>
<organism evidence="2 3">
    <name type="scientific">Paraburkholderia steynii</name>
    <dbReference type="NCBI Taxonomy" id="1245441"/>
    <lineage>
        <taxon>Bacteria</taxon>
        <taxon>Pseudomonadati</taxon>
        <taxon>Pseudomonadota</taxon>
        <taxon>Betaproteobacteria</taxon>
        <taxon>Burkholderiales</taxon>
        <taxon>Burkholderiaceae</taxon>
        <taxon>Paraburkholderia</taxon>
    </lineage>
</organism>
<dbReference type="Proteomes" id="UP000198900">
    <property type="component" value="Unassembled WGS sequence"/>
</dbReference>
<name>A0A7Z7BDN3_9BURK</name>
<dbReference type="EMBL" id="FNDI01000027">
    <property type="protein sequence ID" value="SDI91302.1"/>
    <property type="molecule type" value="Genomic_DNA"/>
</dbReference>
<dbReference type="AlphaFoldDB" id="A0A7Z7BDN3"/>
<sequence length="223" mass="24677">MNEIIGRFGDNPVPRFDNLLCIHNFVLQLRQCPGTVSSFSVAAVGLRCRTIVLLKWTGGAVVGGLVKLGHLKPRHLDESSKDSKWCAAPSSGTRTKTRTWRRSKKTDSRERQQTFAGPWVVTFSAMRGIGIALVAPTIPGPAIVISAVIDRINCIYRLCAFSRQHRRYQPTNQALQVVHKICLQGCAQLHEQAGQVTETNGFVRCVPGAWISLVTMRWQGAVE</sequence>
<proteinExistence type="predicted"/>
<evidence type="ECO:0000313" key="2">
    <source>
        <dbReference type="EMBL" id="SDI91302.1"/>
    </source>
</evidence>
<comment type="caution">
    <text evidence="2">The sequence shown here is derived from an EMBL/GenBank/DDBJ whole genome shotgun (WGS) entry which is preliminary data.</text>
</comment>
<evidence type="ECO:0000313" key="3">
    <source>
        <dbReference type="Proteomes" id="UP000198900"/>
    </source>
</evidence>
<evidence type="ECO:0000256" key="1">
    <source>
        <dbReference type="SAM" id="MobiDB-lite"/>
    </source>
</evidence>
<feature type="compositionally biased region" description="Basic residues" evidence="1">
    <location>
        <begin position="95"/>
        <end position="104"/>
    </location>
</feature>
<protein>
    <submittedName>
        <fullName evidence="2">Uncharacterized protein</fullName>
    </submittedName>
</protein>
<accession>A0A7Z7BDN3</accession>
<reference evidence="2" key="1">
    <citation type="submission" date="2016-10" db="EMBL/GenBank/DDBJ databases">
        <authorList>
            <person name="Varghese N."/>
            <person name="Submissions S."/>
        </authorList>
    </citation>
    <scope>NUCLEOTIDE SEQUENCE [LARGE SCALE GENOMIC DNA]</scope>
    <source>
        <strain evidence="2">YR281</strain>
    </source>
</reference>
<keyword evidence="3" id="KW-1185">Reference proteome</keyword>